<evidence type="ECO:0000313" key="1">
    <source>
        <dbReference type="EMBL" id="UVF62297.1"/>
    </source>
</evidence>
<sequence length="63" mass="7924">MNKENRSMMISEYDESKHIKDYHNILARLMKEKQNYVKEPYTRTLDQIEYHIRFFEKKLLEKK</sequence>
<keyword evidence="2" id="KW-1185">Reference proteome</keyword>
<dbReference type="EMBL" id="ON649699">
    <property type="protein sequence ID" value="UVF62297.1"/>
    <property type="molecule type" value="Genomic_DNA"/>
</dbReference>
<proteinExistence type="predicted"/>
<evidence type="ECO:0000313" key="2">
    <source>
        <dbReference type="Proteomes" id="UP001156919"/>
    </source>
</evidence>
<reference evidence="1 2" key="1">
    <citation type="submission" date="2022-05" db="EMBL/GenBank/DDBJ databases">
        <title>Diverse viruses of marine archaea discovered using metagenomics.</title>
        <authorList>
            <person name="Zhou Y."/>
        </authorList>
    </citation>
    <scope>NUCLEOTIDE SEQUENCE [LARGE SCALE GENOMIC DNA]</scope>
    <source>
        <strain evidence="1">YSH_462411</strain>
    </source>
</reference>
<accession>A0A976UAH5</accession>
<dbReference type="Proteomes" id="UP001156919">
    <property type="component" value="Segment"/>
</dbReference>
<protein>
    <submittedName>
        <fullName evidence="1">Uncharacterized protein</fullName>
    </submittedName>
</protein>
<name>A0A976UAH5_9CAUD</name>
<organism evidence="1 2">
    <name type="scientific">Nitrososphaeria virus YSH_462411</name>
    <dbReference type="NCBI Taxonomy" id="3071321"/>
    <lineage>
        <taxon>Viruses</taxon>
        <taxon>Duplodnaviria</taxon>
        <taxon>Heunggongvirae</taxon>
        <taxon>Uroviricota</taxon>
        <taxon>Caudoviricetes</taxon>
        <taxon>Juravirales</taxon>
        <taxon>Yangangviridae</taxon>
        <taxon>Nohelivirus</taxon>
        <taxon>Nohelivirus yangshanense</taxon>
    </lineage>
</organism>